<comment type="caution">
    <text evidence="1">The sequence shown here is derived from an EMBL/GenBank/DDBJ whole genome shotgun (WGS) entry which is preliminary data.</text>
</comment>
<dbReference type="Proteomes" id="UP000663845">
    <property type="component" value="Unassembled WGS sequence"/>
</dbReference>
<dbReference type="EMBL" id="CAJNOG010009140">
    <property type="protein sequence ID" value="CAF1571027.1"/>
    <property type="molecule type" value="Genomic_DNA"/>
</dbReference>
<accession>A0A815YI64</accession>
<evidence type="ECO:0000313" key="1">
    <source>
        <dbReference type="EMBL" id="CAF1571027.1"/>
    </source>
</evidence>
<gene>
    <name evidence="1" type="ORF">JYZ213_LOCUS47349</name>
</gene>
<proteinExistence type="predicted"/>
<organism evidence="1 2">
    <name type="scientific">Adineta steineri</name>
    <dbReference type="NCBI Taxonomy" id="433720"/>
    <lineage>
        <taxon>Eukaryota</taxon>
        <taxon>Metazoa</taxon>
        <taxon>Spiralia</taxon>
        <taxon>Gnathifera</taxon>
        <taxon>Rotifera</taxon>
        <taxon>Eurotatoria</taxon>
        <taxon>Bdelloidea</taxon>
        <taxon>Adinetida</taxon>
        <taxon>Adinetidae</taxon>
        <taxon>Adineta</taxon>
    </lineage>
</organism>
<protein>
    <submittedName>
        <fullName evidence="1">Uncharacterized protein</fullName>
    </submittedName>
</protein>
<name>A0A815YI64_9BILA</name>
<sequence length="48" mass="5346">YQPLPVDAPEFYHLNGTQLNSAPSPYVPQRVEQPYKSPPLSVVSSSFI</sequence>
<evidence type="ECO:0000313" key="2">
    <source>
        <dbReference type="Proteomes" id="UP000663845"/>
    </source>
</evidence>
<feature type="non-terminal residue" evidence="1">
    <location>
        <position position="1"/>
    </location>
</feature>
<dbReference type="AlphaFoldDB" id="A0A815YI64"/>
<reference evidence="1" key="1">
    <citation type="submission" date="2021-02" db="EMBL/GenBank/DDBJ databases">
        <authorList>
            <person name="Nowell W R."/>
        </authorList>
    </citation>
    <scope>NUCLEOTIDE SEQUENCE</scope>
</reference>